<dbReference type="OrthoDB" id="245896at2157"/>
<protein>
    <submittedName>
        <fullName evidence="1">Uncharacterized protein</fullName>
    </submittedName>
</protein>
<dbReference type="EMBL" id="FTNR01000002">
    <property type="protein sequence ID" value="SIR77569.1"/>
    <property type="molecule type" value="Genomic_DNA"/>
</dbReference>
<accession>A0A1N7DP54</accession>
<dbReference type="AlphaFoldDB" id="A0A1N7DP54"/>
<evidence type="ECO:0000313" key="2">
    <source>
        <dbReference type="Proteomes" id="UP000185936"/>
    </source>
</evidence>
<gene>
    <name evidence="1" type="ORF">SAMN05421752_102408</name>
</gene>
<name>A0A1N7DP54_9EURY</name>
<sequence length="57" mass="6382">MAKLQSSRTGDNGQQVLMLLEGRSCPYCTAGELKRGTYKDNRAVICDHCETPHAQLW</sequence>
<dbReference type="Proteomes" id="UP000185936">
    <property type="component" value="Unassembled WGS sequence"/>
</dbReference>
<reference evidence="2" key="1">
    <citation type="submission" date="2017-01" db="EMBL/GenBank/DDBJ databases">
        <authorList>
            <person name="Varghese N."/>
            <person name="Submissions S."/>
        </authorList>
    </citation>
    <scope>NUCLEOTIDE SEQUENCE [LARGE SCALE GENOMIC DNA]</scope>
    <source>
        <strain evidence="2">type strain: HArc-</strain>
    </source>
</reference>
<dbReference type="InterPro" id="IPR049681">
    <property type="entry name" value="HVO_A0556-like"/>
</dbReference>
<evidence type="ECO:0000313" key="1">
    <source>
        <dbReference type="EMBL" id="SIR77569.1"/>
    </source>
</evidence>
<keyword evidence="2" id="KW-1185">Reference proteome</keyword>
<organism evidence="1 2">
    <name type="scientific">Natronorubrum thiooxidans</name>
    <dbReference type="NCBI Taxonomy" id="308853"/>
    <lineage>
        <taxon>Archaea</taxon>
        <taxon>Methanobacteriati</taxon>
        <taxon>Methanobacteriota</taxon>
        <taxon>Stenosarchaea group</taxon>
        <taxon>Halobacteria</taxon>
        <taxon>Halobacteriales</taxon>
        <taxon>Natrialbaceae</taxon>
        <taxon>Natronorubrum</taxon>
    </lineage>
</organism>
<dbReference type="RefSeq" id="WP_173834845.1">
    <property type="nucleotide sequence ID" value="NZ_FTNR01000002.1"/>
</dbReference>
<proteinExistence type="predicted"/>
<dbReference type="NCBIfam" id="NF041921">
    <property type="entry name" value="HVO_A0556"/>
    <property type="match status" value="1"/>
</dbReference>